<keyword evidence="3" id="KW-0862">Zinc</keyword>
<dbReference type="GO" id="GO:0008270">
    <property type="term" value="F:zinc ion binding"/>
    <property type="evidence" value="ECO:0007669"/>
    <property type="project" value="UniProtKB-KW"/>
</dbReference>
<accession>A0A484BDK1</accession>
<dbReference type="PROSITE" id="PS01360">
    <property type="entry name" value="ZF_MYND_1"/>
    <property type="match status" value="1"/>
</dbReference>
<dbReference type="Gene3D" id="2.170.270.10">
    <property type="entry name" value="SET domain"/>
    <property type="match status" value="1"/>
</dbReference>
<evidence type="ECO:0000256" key="2">
    <source>
        <dbReference type="ARBA" id="ARBA00022771"/>
    </source>
</evidence>
<name>A0A484BDK1_DRONA</name>
<dbReference type="EMBL" id="LSRL02000059">
    <property type="protein sequence ID" value="TDG46372.1"/>
    <property type="molecule type" value="Genomic_DNA"/>
</dbReference>
<dbReference type="OMA" id="TRNIKPY"/>
<evidence type="ECO:0000259" key="5">
    <source>
        <dbReference type="PROSITE" id="PS50865"/>
    </source>
</evidence>
<dbReference type="InterPro" id="IPR053010">
    <property type="entry name" value="SET_SmydA-8"/>
</dbReference>
<organism evidence="6 7">
    <name type="scientific">Drosophila navojoa</name>
    <name type="common">Fruit fly</name>
    <dbReference type="NCBI Taxonomy" id="7232"/>
    <lineage>
        <taxon>Eukaryota</taxon>
        <taxon>Metazoa</taxon>
        <taxon>Ecdysozoa</taxon>
        <taxon>Arthropoda</taxon>
        <taxon>Hexapoda</taxon>
        <taxon>Insecta</taxon>
        <taxon>Pterygota</taxon>
        <taxon>Neoptera</taxon>
        <taxon>Endopterygota</taxon>
        <taxon>Diptera</taxon>
        <taxon>Brachycera</taxon>
        <taxon>Muscomorpha</taxon>
        <taxon>Ephydroidea</taxon>
        <taxon>Drosophilidae</taxon>
        <taxon>Drosophila</taxon>
    </lineage>
</organism>
<dbReference type="Pfam" id="PF01753">
    <property type="entry name" value="zf-MYND"/>
    <property type="match status" value="1"/>
</dbReference>
<dbReference type="STRING" id="7232.A0A484BDK1"/>
<dbReference type="Gene3D" id="1.10.220.160">
    <property type="match status" value="1"/>
</dbReference>
<keyword evidence="7" id="KW-1185">Reference proteome</keyword>
<dbReference type="PANTHER" id="PTHR46455:SF4">
    <property type="entry name" value="GH11294P"/>
    <property type="match status" value="1"/>
</dbReference>
<dbReference type="Gene3D" id="6.10.140.2220">
    <property type="match status" value="2"/>
</dbReference>
<proteinExistence type="predicted"/>
<evidence type="ECO:0000256" key="1">
    <source>
        <dbReference type="ARBA" id="ARBA00022723"/>
    </source>
</evidence>
<dbReference type="OrthoDB" id="5952526at2759"/>
<dbReference type="InterPro" id="IPR002893">
    <property type="entry name" value="Znf_MYND"/>
</dbReference>
<dbReference type="AlphaFoldDB" id="A0A484BDK1"/>
<reference evidence="6 7" key="1">
    <citation type="journal article" date="2019" name="J. Hered.">
        <title>An Improved Genome Assembly for Drosophila navojoa, the Basal Species in the mojavensis Cluster.</title>
        <authorList>
            <person name="Vanderlinde T."/>
            <person name="Dupim E.G."/>
            <person name="Nazario-Yepiz N.O."/>
            <person name="Carvalho A.B."/>
        </authorList>
    </citation>
    <scope>NUCLEOTIDE SEQUENCE [LARGE SCALE GENOMIC DNA]</scope>
    <source>
        <strain evidence="6">Navoj_Jal97</strain>
        <tissue evidence="6">Whole organism</tissue>
    </source>
</reference>
<dbReference type="SUPFAM" id="SSF82199">
    <property type="entry name" value="SET domain"/>
    <property type="match status" value="1"/>
</dbReference>
<dbReference type="Proteomes" id="UP000295192">
    <property type="component" value="Unassembled WGS sequence"/>
</dbReference>
<evidence type="ECO:0000256" key="4">
    <source>
        <dbReference type="PROSITE-ProRule" id="PRU00134"/>
    </source>
</evidence>
<dbReference type="KEGG" id="dnv:108653019"/>
<feature type="domain" description="MYND-type" evidence="5">
    <location>
        <begin position="4"/>
        <end position="40"/>
    </location>
</feature>
<sequence>MNSCNVCQAETKNKCSNCNQVAYCSVQHQKQDWKSHKSNCHPFRVAHNELLGRHLVATRNIKPYEIVLKEAPLMRGPAQISVPVCMGCLNAIEPNDHITCDKCGWPLCGPECPTLDEHKAECQLTEARGQKVNVQEFNGPHPLYTCVSTVRCLLLNETNPANAEKFQQLESLEQTRRGSNQWKADLASIGQFIPKFFRTQKFSEEEIMRAVGALQINGHEVPTSDPPHVAVFYTASFTENSCVPNLAKSFTKNGHCILWAPKAIKKGANLSICYSDAVWGTADRQRHLMQTKLFKCSCERCVDVTELGTYYSALKCEDRKCTGLLLPIKADDWNGCWRCRECQKQVQRKYVDGILERAGKDIQSMEKTAENGFKYLKHYEKWLPPQHYHLSEVKILQVQLIAKDQKELMVLPDEQLQLKLKYAKELIELYEILAPCEVRMLGTLCFELHSAIAEHTRRVALQSNLSPKEMLEESLLYVEKCVNYLQYESDIFVEGHILKQAKINRDALRMVIRIS</sequence>
<protein>
    <recommendedName>
        <fullName evidence="5">MYND-type domain-containing protein</fullName>
    </recommendedName>
</protein>
<gene>
    <name evidence="6" type="ORF">AWZ03_007146</name>
</gene>
<comment type="caution">
    <text evidence="6">The sequence shown here is derived from an EMBL/GenBank/DDBJ whole genome shotgun (WGS) entry which is preliminary data.</text>
</comment>
<evidence type="ECO:0000313" key="7">
    <source>
        <dbReference type="Proteomes" id="UP000295192"/>
    </source>
</evidence>
<dbReference type="PANTHER" id="PTHR46455">
    <property type="entry name" value="SET AND MYND DOMAIN CONTAINING, ARTHROPOD-SPECIFIC, MEMBER 4, ISOFORM A"/>
    <property type="match status" value="1"/>
</dbReference>
<evidence type="ECO:0000313" key="6">
    <source>
        <dbReference type="EMBL" id="TDG46372.1"/>
    </source>
</evidence>
<dbReference type="CDD" id="cd20071">
    <property type="entry name" value="SET_SMYD"/>
    <property type="match status" value="1"/>
</dbReference>
<evidence type="ECO:0000256" key="3">
    <source>
        <dbReference type="ARBA" id="ARBA00022833"/>
    </source>
</evidence>
<keyword evidence="2 4" id="KW-0863">Zinc-finger</keyword>
<dbReference type="PROSITE" id="PS50865">
    <property type="entry name" value="ZF_MYND_2"/>
    <property type="match status" value="1"/>
</dbReference>
<dbReference type="InterPro" id="IPR046341">
    <property type="entry name" value="SET_dom_sf"/>
</dbReference>
<keyword evidence="1" id="KW-0479">Metal-binding</keyword>